<dbReference type="PANTHER" id="PTHR38831">
    <property type="entry name" value="TYPE II SECRETION SYSTEM PROTEIN K"/>
    <property type="match status" value="1"/>
</dbReference>
<keyword evidence="4" id="KW-1003">Cell membrane</keyword>
<evidence type="ECO:0000256" key="3">
    <source>
        <dbReference type="ARBA" id="ARBA00022448"/>
    </source>
</evidence>
<dbReference type="Pfam" id="PF21687">
    <property type="entry name" value="T2SSK_1st"/>
    <property type="match status" value="1"/>
</dbReference>
<evidence type="ECO:0000256" key="1">
    <source>
        <dbReference type="ARBA" id="ARBA00004533"/>
    </source>
</evidence>
<keyword evidence="9 10" id="KW-0472">Membrane</keyword>
<evidence type="ECO:0000256" key="4">
    <source>
        <dbReference type="ARBA" id="ARBA00022475"/>
    </source>
</evidence>
<organism evidence="12 13">
    <name type="scientific">Aliivibrio wodanis</name>
    <dbReference type="NCBI Taxonomy" id="80852"/>
    <lineage>
        <taxon>Bacteria</taxon>
        <taxon>Pseudomonadati</taxon>
        <taxon>Pseudomonadota</taxon>
        <taxon>Gammaproteobacteria</taxon>
        <taxon>Vibrionales</taxon>
        <taxon>Vibrionaceae</taxon>
        <taxon>Aliivibrio</taxon>
    </lineage>
</organism>
<evidence type="ECO:0000313" key="12">
    <source>
        <dbReference type="EMBL" id="CED70277.1"/>
    </source>
</evidence>
<evidence type="ECO:0000256" key="10">
    <source>
        <dbReference type="SAM" id="Phobius"/>
    </source>
</evidence>
<dbReference type="KEGG" id="awd:AWOD_I_0182"/>
<name>A0A090IJD8_9GAMM</name>
<sequence>MRISGSKEKGAALIMVLMIVAIMTVVVTSTVYKNRLLIKEAELQKSYTQGRFAIKTVKAELIQLLTTTPTWLLGPTKKAKEEYELPKDMNFYGTPFKYHGLNVKIQDLSGLVSLYPFDEDGFLLLLKSMGIKSKERNILFDSMKDWQDNDDLKRLNGAEKFDYLDKSLPRNGALQVIDEILLIKGMTPEIWDKISPYIVLFGRGAMSTRYIPDERLDIFGSDFDQKNILEKRKSLRENGEDPTAITYGGELAYPGRRLMITISMPHRSNQHTESFVIVRTRGMNFPYVIADNIVGTYEN</sequence>
<evidence type="ECO:0000256" key="8">
    <source>
        <dbReference type="ARBA" id="ARBA00022989"/>
    </source>
</evidence>
<dbReference type="SUPFAM" id="SSF158544">
    <property type="entry name" value="GspK insert domain-like"/>
    <property type="match status" value="1"/>
</dbReference>
<keyword evidence="3" id="KW-0813">Transport</keyword>
<dbReference type="HOGENOM" id="CLU_927331_0_0_6"/>
<dbReference type="InterPro" id="IPR049031">
    <property type="entry name" value="T2SSK_SAM-like_1st"/>
</dbReference>
<dbReference type="Proteomes" id="UP000032427">
    <property type="component" value="Chromosome 1"/>
</dbReference>
<dbReference type="Gene3D" id="1.10.40.60">
    <property type="entry name" value="EpsJ-like"/>
    <property type="match status" value="1"/>
</dbReference>
<dbReference type="STRING" id="80852.AWOD_I_0182"/>
<dbReference type="EMBL" id="LN554846">
    <property type="protein sequence ID" value="CED70277.1"/>
    <property type="molecule type" value="Genomic_DNA"/>
</dbReference>
<protein>
    <submittedName>
        <fullName evidence="12">General secretion pathway protein K</fullName>
    </submittedName>
</protein>
<evidence type="ECO:0000256" key="9">
    <source>
        <dbReference type="ARBA" id="ARBA00023136"/>
    </source>
</evidence>
<dbReference type="OrthoDB" id="9181871at2"/>
<comment type="similarity">
    <text evidence="2">Belongs to the GSP K family.</text>
</comment>
<dbReference type="GO" id="GO:0005886">
    <property type="term" value="C:plasma membrane"/>
    <property type="evidence" value="ECO:0007669"/>
    <property type="project" value="UniProtKB-SubCell"/>
</dbReference>
<dbReference type="AlphaFoldDB" id="A0A090IJD8"/>
<dbReference type="GeneID" id="28539712"/>
<comment type="subcellular location">
    <subcellularLocation>
        <location evidence="1">Cell inner membrane</location>
    </subcellularLocation>
</comment>
<evidence type="ECO:0000256" key="6">
    <source>
        <dbReference type="ARBA" id="ARBA00022692"/>
    </source>
</evidence>
<proteinExistence type="inferred from homology"/>
<reference evidence="13" key="1">
    <citation type="submission" date="2014-09" db="EMBL/GenBank/DDBJ databases">
        <authorList>
            <person name="Hjerde E."/>
        </authorList>
    </citation>
    <scope>NUCLEOTIDE SEQUENCE [LARGE SCALE GENOMIC DNA]</scope>
    <source>
        <strain evidence="13">06/09/139</strain>
    </source>
</reference>
<feature type="domain" description="T2SS protein K first SAM-like" evidence="11">
    <location>
        <begin position="118"/>
        <end position="200"/>
    </location>
</feature>
<keyword evidence="6 10" id="KW-0812">Transmembrane</keyword>
<keyword evidence="8 10" id="KW-1133">Transmembrane helix</keyword>
<keyword evidence="13" id="KW-1185">Reference proteome</keyword>
<evidence type="ECO:0000259" key="11">
    <source>
        <dbReference type="Pfam" id="PF21687"/>
    </source>
</evidence>
<evidence type="ECO:0000256" key="2">
    <source>
        <dbReference type="ARBA" id="ARBA00007246"/>
    </source>
</evidence>
<dbReference type="PATRIC" id="fig|80852.17.peg.187"/>
<accession>A0A090IJD8</accession>
<dbReference type="InterPro" id="IPR005628">
    <property type="entry name" value="GspK"/>
</dbReference>
<dbReference type="InterPro" id="IPR038072">
    <property type="entry name" value="GspK_central_sf"/>
</dbReference>
<evidence type="ECO:0000256" key="7">
    <source>
        <dbReference type="ARBA" id="ARBA00022927"/>
    </source>
</evidence>
<gene>
    <name evidence="12" type="ORF">AWOD_I_0182</name>
</gene>
<feature type="transmembrane region" description="Helical" evidence="10">
    <location>
        <begin position="12"/>
        <end position="32"/>
    </location>
</feature>
<keyword evidence="7" id="KW-0653">Protein transport</keyword>
<keyword evidence="5" id="KW-0997">Cell inner membrane</keyword>
<evidence type="ECO:0000256" key="5">
    <source>
        <dbReference type="ARBA" id="ARBA00022519"/>
    </source>
</evidence>
<dbReference type="GO" id="GO:0009306">
    <property type="term" value="P:protein secretion"/>
    <property type="evidence" value="ECO:0007669"/>
    <property type="project" value="InterPro"/>
</dbReference>
<dbReference type="PANTHER" id="PTHR38831:SF1">
    <property type="entry name" value="TYPE II SECRETION SYSTEM PROTEIN K-RELATED"/>
    <property type="match status" value="1"/>
</dbReference>
<evidence type="ECO:0000313" key="13">
    <source>
        <dbReference type="Proteomes" id="UP000032427"/>
    </source>
</evidence>